<accession>A0A4P6YWT0</accession>
<dbReference type="Gene3D" id="1.10.260.40">
    <property type="entry name" value="lambda repressor-like DNA-binding domains"/>
    <property type="match status" value="1"/>
</dbReference>
<evidence type="ECO:0000259" key="1">
    <source>
        <dbReference type="PROSITE" id="PS50943"/>
    </source>
</evidence>
<gene>
    <name evidence="2" type="ORF">EQG49_12630</name>
</gene>
<protein>
    <submittedName>
        <fullName evidence="2">XRE family transcriptional regulator</fullName>
    </submittedName>
</protein>
<dbReference type="SMART" id="SM00530">
    <property type="entry name" value="HTH_XRE"/>
    <property type="match status" value="1"/>
</dbReference>
<dbReference type="InterPro" id="IPR010982">
    <property type="entry name" value="Lambda_DNA-bd_dom_sf"/>
</dbReference>
<keyword evidence="3" id="KW-1185">Reference proteome</keyword>
<evidence type="ECO:0000313" key="2">
    <source>
        <dbReference type="EMBL" id="QBO37243.1"/>
    </source>
</evidence>
<name>A0A4P6YWT0_9LACO</name>
<dbReference type="CDD" id="cd00093">
    <property type="entry name" value="HTH_XRE"/>
    <property type="match status" value="1"/>
</dbReference>
<sequence length="178" mass="20043">MRTNHEIIELMRSLMTERSMIQQDIVNATNISKSTISKYFNETRGFPLDRANQFANIFGITPEYLLGVYPSEFDALTNVQKKVISHIDPDTPENEAQQIINFSENLKLSRAPKKTDNTTNIVDETDEAQQIINFNEKLKLSQASKKTQHVLRAADNGSEVTDSDLAALARAKKNGDTL</sequence>
<dbReference type="EMBL" id="CP037940">
    <property type="protein sequence ID" value="QBO37243.1"/>
    <property type="molecule type" value="Genomic_DNA"/>
</dbReference>
<dbReference type="Pfam" id="PF13443">
    <property type="entry name" value="HTH_26"/>
    <property type="match status" value="1"/>
</dbReference>
<reference evidence="3" key="1">
    <citation type="submission" date="2019-03" db="EMBL/GenBank/DDBJ databases">
        <title>Weissella sp. 26KH-42 Genome sequencing.</title>
        <authorList>
            <person name="Heo J."/>
            <person name="Kim S.-J."/>
            <person name="Kim J.-S."/>
            <person name="Hong S.-B."/>
            <person name="Kwon S.-W."/>
        </authorList>
    </citation>
    <scope>NUCLEOTIDE SEQUENCE [LARGE SCALE GENOMIC DNA]</scope>
    <source>
        <strain evidence="3">26KH-42</strain>
    </source>
</reference>
<dbReference type="AlphaFoldDB" id="A0A4P6YWT0"/>
<dbReference type="GO" id="GO:0003677">
    <property type="term" value="F:DNA binding"/>
    <property type="evidence" value="ECO:0007669"/>
    <property type="project" value="InterPro"/>
</dbReference>
<feature type="domain" description="HTH cro/C1-type" evidence="1">
    <location>
        <begin position="11"/>
        <end position="65"/>
    </location>
</feature>
<proteinExistence type="predicted"/>
<dbReference type="OrthoDB" id="2475196at2"/>
<dbReference type="SUPFAM" id="SSF47413">
    <property type="entry name" value="lambda repressor-like DNA-binding domains"/>
    <property type="match status" value="1"/>
</dbReference>
<dbReference type="PROSITE" id="PS50943">
    <property type="entry name" value="HTH_CROC1"/>
    <property type="match status" value="1"/>
</dbReference>
<dbReference type="KEGG" id="wei:EQG49_12630"/>
<dbReference type="Proteomes" id="UP000292886">
    <property type="component" value="Chromosome"/>
</dbReference>
<evidence type="ECO:0000313" key="3">
    <source>
        <dbReference type="Proteomes" id="UP000292886"/>
    </source>
</evidence>
<dbReference type="InterPro" id="IPR001387">
    <property type="entry name" value="Cro/C1-type_HTH"/>
</dbReference>
<organism evidence="2 3">
    <name type="scientific">Periweissella cryptocerci</name>
    <dbReference type="NCBI Taxonomy" id="2506420"/>
    <lineage>
        <taxon>Bacteria</taxon>
        <taxon>Bacillati</taxon>
        <taxon>Bacillota</taxon>
        <taxon>Bacilli</taxon>
        <taxon>Lactobacillales</taxon>
        <taxon>Lactobacillaceae</taxon>
        <taxon>Periweissella</taxon>
    </lineage>
</organism>